<accession>A0A9P6C220</accession>
<evidence type="ECO:0008006" key="4">
    <source>
        <dbReference type="Google" id="ProtNLM"/>
    </source>
</evidence>
<dbReference type="InterPro" id="IPR052210">
    <property type="entry name" value="LysM1-like"/>
</dbReference>
<organism evidence="2 3">
    <name type="scientific">Macrolepiota fuliginosa MF-IS2</name>
    <dbReference type="NCBI Taxonomy" id="1400762"/>
    <lineage>
        <taxon>Eukaryota</taxon>
        <taxon>Fungi</taxon>
        <taxon>Dikarya</taxon>
        <taxon>Basidiomycota</taxon>
        <taxon>Agaricomycotina</taxon>
        <taxon>Agaricomycetes</taxon>
        <taxon>Agaricomycetidae</taxon>
        <taxon>Agaricales</taxon>
        <taxon>Agaricineae</taxon>
        <taxon>Agaricaceae</taxon>
        <taxon>Macrolepiota</taxon>
    </lineage>
</organism>
<dbReference type="EMBL" id="MU151163">
    <property type="protein sequence ID" value="KAF9448387.1"/>
    <property type="molecule type" value="Genomic_DNA"/>
</dbReference>
<evidence type="ECO:0000313" key="2">
    <source>
        <dbReference type="EMBL" id="KAF9448387.1"/>
    </source>
</evidence>
<comment type="caution">
    <text evidence="2">The sequence shown here is derived from an EMBL/GenBank/DDBJ whole genome shotgun (WGS) entry which is preliminary data.</text>
</comment>
<dbReference type="OrthoDB" id="5985073at2759"/>
<keyword evidence="3" id="KW-1185">Reference proteome</keyword>
<dbReference type="Proteomes" id="UP000807342">
    <property type="component" value="Unassembled WGS sequence"/>
</dbReference>
<evidence type="ECO:0000256" key="1">
    <source>
        <dbReference type="SAM" id="SignalP"/>
    </source>
</evidence>
<name>A0A9P6C220_9AGAR</name>
<feature type="chain" id="PRO_5040214723" description="LysM domain-containing protein" evidence="1">
    <location>
        <begin position="24"/>
        <end position="145"/>
    </location>
</feature>
<gene>
    <name evidence="2" type="ORF">P691DRAFT_759966</name>
</gene>
<reference evidence="2" key="1">
    <citation type="submission" date="2020-11" db="EMBL/GenBank/DDBJ databases">
        <authorList>
            <consortium name="DOE Joint Genome Institute"/>
            <person name="Ahrendt S."/>
            <person name="Riley R."/>
            <person name="Andreopoulos W."/>
            <person name="Labutti K."/>
            <person name="Pangilinan J."/>
            <person name="Ruiz-Duenas F.J."/>
            <person name="Barrasa J.M."/>
            <person name="Sanchez-Garcia M."/>
            <person name="Camarero S."/>
            <person name="Miyauchi S."/>
            <person name="Serrano A."/>
            <person name="Linde D."/>
            <person name="Babiker R."/>
            <person name="Drula E."/>
            <person name="Ayuso-Fernandez I."/>
            <person name="Pacheco R."/>
            <person name="Padilla G."/>
            <person name="Ferreira P."/>
            <person name="Barriuso J."/>
            <person name="Kellner H."/>
            <person name="Castanera R."/>
            <person name="Alfaro M."/>
            <person name="Ramirez L."/>
            <person name="Pisabarro A.G."/>
            <person name="Kuo A."/>
            <person name="Tritt A."/>
            <person name="Lipzen A."/>
            <person name="He G."/>
            <person name="Yan M."/>
            <person name="Ng V."/>
            <person name="Cullen D."/>
            <person name="Martin F."/>
            <person name="Rosso M.-N."/>
            <person name="Henrissat B."/>
            <person name="Hibbett D."/>
            <person name="Martinez A.T."/>
            <person name="Grigoriev I.V."/>
        </authorList>
    </citation>
    <scope>NUCLEOTIDE SEQUENCE</scope>
    <source>
        <strain evidence="2">MF-IS2</strain>
    </source>
</reference>
<keyword evidence="1" id="KW-0732">Signal</keyword>
<dbReference type="InterPro" id="IPR036779">
    <property type="entry name" value="LysM_dom_sf"/>
</dbReference>
<evidence type="ECO:0000313" key="3">
    <source>
        <dbReference type="Proteomes" id="UP000807342"/>
    </source>
</evidence>
<dbReference type="Gene3D" id="3.10.350.10">
    <property type="entry name" value="LysM domain"/>
    <property type="match status" value="1"/>
</dbReference>
<dbReference type="AlphaFoldDB" id="A0A9P6C220"/>
<protein>
    <recommendedName>
        <fullName evidence="4">LysM domain-containing protein</fullName>
    </recommendedName>
</protein>
<dbReference type="GO" id="GO:0008061">
    <property type="term" value="F:chitin binding"/>
    <property type="evidence" value="ECO:0007669"/>
    <property type="project" value="InterPro"/>
</dbReference>
<dbReference type="PANTHER" id="PTHR34997:SF1">
    <property type="entry name" value="PEPTIDOGLYCAN-BINDING LYSIN DOMAIN"/>
    <property type="match status" value="1"/>
</dbReference>
<proteinExistence type="predicted"/>
<sequence>MFLGPRFTFGISLIAILATGTVAQYTPSKPCTKTARKWGDTCDDLAQMYEVSNFQLRLFNPWLNLQCGNGGSEDFLCLAKKGEDCTELFEVLSVDNDCEQLVRELRLDMDVFLANNGMNKEDCYRIHSGQMLCIAPDAIPYGHSE</sequence>
<dbReference type="PANTHER" id="PTHR34997">
    <property type="entry name" value="AM15"/>
    <property type="match status" value="1"/>
</dbReference>
<feature type="signal peptide" evidence="1">
    <location>
        <begin position="1"/>
        <end position="23"/>
    </location>
</feature>